<protein>
    <submittedName>
        <fullName evidence="2">Uncharacterized protein</fullName>
    </submittedName>
</protein>
<comment type="caution">
    <text evidence="2">The sequence shown here is derived from an EMBL/GenBank/DDBJ whole genome shotgun (WGS) entry which is preliminary data.</text>
</comment>
<feature type="compositionally biased region" description="Basic residues" evidence="1">
    <location>
        <begin position="35"/>
        <end position="46"/>
    </location>
</feature>
<feature type="compositionally biased region" description="Polar residues" evidence="1">
    <location>
        <begin position="22"/>
        <end position="34"/>
    </location>
</feature>
<dbReference type="AlphaFoldDB" id="A0A504YNU7"/>
<organism evidence="2 3">
    <name type="scientific">Fasciola gigantica</name>
    <name type="common">Giant liver fluke</name>
    <dbReference type="NCBI Taxonomy" id="46835"/>
    <lineage>
        <taxon>Eukaryota</taxon>
        <taxon>Metazoa</taxon>
        <taxon>Spiralia</taxon>
        <taxon>Lophotrochozoa</taxon>
        <taxon>Platyhelminthes</taxon>
        <taxon>Trematoda</taxon>
        <taxon>Digenea</taxon>
        <taxon>Plagiorchiida</taxon>
        <taxon>Echinostomata</taxon>
        <taxon>Echinostomatoidea</taxon>
        <taxon>Fasciolidae</taxon>
        <taxon>Fasciola</taxon>
    </lineage>
</organism>
<dbReference type="Proteomes" id="UP000316759">
    <property type="component" value="Unassembled WGS sequence"/>
</dbReference>
<sequence>MVKKVQAHPARMDRVPEKLNWIKTTMTKKSLQRNQSKRGRPPKKSSRPTPTTKSKRKRTVVSTDSKSEEDAVDKLDPKCWSSIAAAAKSDEDMPLSALAPPKPGVVPLDAELKRSNIDLLNTVNLEENSLKPVR</sequence>
<evidence type="ECO:0000256" key="1">
    <source>
        <dbReference type="SAM" id="MobiDB-lite"/>
    </source>
</evidence>
<gene>
    <name evidence="2" type="ORF">FGIG_10676</name>
</gene>
<reference evidence="2 3" key="1">
    <citation type="submission" date="2019-04" db="EMBL/GenBank/DDBJ databases">
        <title>Annotation for the trematode Fasciola gigantica.</title>
        <authorList>
            <person name="Choi Y.-J."/>
        </authorList>
    </citation>
    <scope>NUCLEOTIDE SEQUENCE [LARGE SCALE GENOMIC DNA]</scope>
    <source>
        <strain evidence="2">Uganda_cow_1</strain>
    </source>
</reference>
<evidence type="ECO:0000313" key="3">
    <source>
        <dbReference type="Proteomes" id="UP000316759"/>
    </source>
</evidence>
<dbReference type="EMBL" id="SUNJ01007043">
    <property type="protein sequence ID" value="TPP62295.1"/>
    <property type="molecule type" value="Genomic_DNA"/>
</dbReference>
<accession>A0A504YNU7</accession>
<evidence type="ECO:0000313" key="2">
    <source>
        <dbReference type="EMBL" id="TPP62295.1"/>
    </source>
</evidence>
<keyword evidence="3" id="KW-1185">Reference proteome</keyword>
<feature type="region of interest" description="Disordered" evidence="1">
    <location>
        <begin position="1"/>
        <end position="73"/>
    </location>
</feature>
<proteinExistence type="predicted"/>
<name>A0A504YNU7_FASGI</name>